<keyword evidence="2" id="KW-0238">DNA-binding</keyword>
<proteinExistence type="predicted"/>
<accession>B9DVV2</accession>
<dbReference type="HOGENOM" id="CLU_106729_2_1_9"/>
<dbReference type="AlphaFoldDB" id="B9DVV2"/>
<evidence type="ECO:0000313" key="3">
    <source>
        <dbReference type="Proteomes" id="UP000000449"/>
    </source>
</evidence>
<evidence type="ECO:0000259" key="1">
    <source>
        <dbReference type="PROSITE" id="PS50930"/>
    </source>
</evidence>
<dbReference type="PANTHER" id="PTHR37299">
    <property type="entry name" value="TRANSCRIPTIONAL REGULATOR-RELATED"/>
    <property type="match status" value="1"/>
</dbReference>
<dbReference type="InterPro" id="IPR007492">
    <property type="entry name" value="LytTR_DNA-bd_dom"/>
</dbReference>
<evidence type="ECO:0000313" key="2">
    <source>
        <dbReference type="EMBL" id="CAR43544.1"/>
    </source>
</evidence>
<dbReference type="PANTHER" id="PTHR37299:SF1">
    <property type="entry name" value="STAGE 0 SPORULATION PROTEIN A HOMOLOG"/>
    <property type="match status" value="1"/>
</dbReference>
<dbReference type="Gene3D" id="2.40.50.1020">
    <property type="entry name" value="LytTr DNA-binding domain"/>
    <property type="match status" value="1"/>
</dbReference>
<dbReference type="Proteomes" id="UP000000449">
    <property type="component" value="Chromosome"/>
</dbReference>
<protein>
    <submittedName>
        <fullName evidence="2">DNA-binding protein</fullName>
    </submittedName>
</protein>
<feature type="domain" description="HTH LytTR-type" evidence="1">
    <location>
        <begin position="45"/>
        <end position="149"/>
    </location>
</feature>
<dbReference type="SMART" id="SM00850">
    <property type="entry name" value="LytTR"/>
    <property type="match status" value="1"/>
</dbReference>
<dbReference type="PROSITE" id="PS50930">
    <property type="entry name" value="HTH_LYTTR"/>
    <property type="match status" value="1"/>
</dbReference>
<keyword evidence="3" id="KW-1185">Reference proteome</keyword>
<dbReference type="GO" id="GO:0003677">
    <property type="term" value="F:DNA binding"/>
    <property type="evidence" value="ECO:0007669"/>
    <property type="project" value="UniProtKB-KW"/>
</dbReference>
<dbReference type="eggNOG" id="COG3279">
    <property type="taxonomic scope" value="Bacteria"/>
</dbReference>
<dbReference type="EMBL" id="AM946015">
    <property type="protein sequence ID" value="CAR43544.1"/>
    <property type="molecule type" value="Genomic_DNA"/>
</dbReference>
<reference evidence="3" key="1">
    <citation type="journal article" date="2009" name="BMC Genomics">
        <title>Evidence for niche adaptation in the genome of the bovine pathogen Streptococcus uberis.</title>
        <authorList>
            <person name="Ward P.N."/>
            <person name="Holden M.T.G."/>
            <person name="Leigh J.A."/>
            <person name="Lennard N."/>
            <person name="Bignell A."/>
            <person name="Barron A."/>
            <person name="Clark L."/>
            <person name="Quail M.A."/>
            <person name="Woodward J."/>
            <person name="Barrell B.G."/>
            <person name="Egan S.A."/>
            <person name="Field T.R."/>
            <person name="Maskell D."/>
            <person name="Kehoe M."/>
            <person name="Dowson C.G."/>
            <person name="Chanter N."/>
            <person name="Whatmore A.M."/>
            <person name="Bentley S.D."/>
            <person name="Parkhill J."/>
        </authorList>
    </citation>
    <scope>NUCLEOTIDE SEQUENCE [LARGE SCALE GENOMIC DNA]</scope>
    <source>
        <strain evidence="3">ATCC BAA-854 / 0140J</strain>
    </source>
</reference>
<gene>
    <name evidence="2" type="ordered locus">SUB1662</name>
</gene>
<dbReference type="GO" id="GO:0000156">
    <property type="term" value="F:phosphorelay response regulator activity"/>
    <property type="evidence" value="ECO:0007669"/>
    <property type="project" value="InterPro"/>
</dbReference>
<dbReference type="Pfam" id="PF04397">
    <property type="entry name" value="LytTR"/>
    <property type="match status" value="1"/>
</dbReference>
<dbReference type="OrthoDB" id="2136316at2"/>
<dbReference type="RefSeq" id="WP_015911959.1">
    <property type="nucleotide sequence ID" value="NC_012004.1"/>
</dbReference>
<dbReference type="KEGG" id="sub:SUB1662"/>
<dbReference type="STRING" id="218495.SUB1662"/>
<organism evidence="2 3">
    <name type="scientific">Streptococcus uberis (strain ATCC BAA-854 / 0140J)</name>
    <dbReference type="NCBI Taxonomy" id="218495"/>
    <lineage>
        <taxon>Bacteria</taxon>
        <taxon>Bacillati</taxon>
        <taxon>Bacillota</taxon>
        <taxon>Bacilli</taxon>
        <taxon>Lactobacillales</taxon>
        <taxon>Streptococcaceae</taxon>
        <taxon>Streptococcus</taxon>
    </lineage>
</organism>
<dbReference type="InterPro" id="IPR046947">
    <property type="entry name" value="LytR-like"/>
</dbReference>
<sequence>MKWQFKEKQGLDEIEVTIEKKVYDSEVISLITYLESYQLTKSDMLAVKEADQIHFVKFDDIIAIEVDGDYLDIMTCKSRFKTRQRLYKIKEKLATEQFVQVSKQSIININHLEMMEASFSGNMLAILTNKIKVIISRRYVKNLEKALGL</sequence>
<name>B9DVV2_STRU0</name>